<keyword evidence="5" id="KW-1185">Reference proteome</keyword>
<sequence>MIQIRIRRKLTLLYVFVLNIFAENIETTTSSPTSSLTDGYHPPVVTNKTAIEDVRSFNSGISASSTVYPLVKTTTDFTVQPSSQSVECLNNATYFVYQNNLCDASDPQSYISSRKALYSCANRCGRPPPHTKGTRKESACDAICVVYNDCCQDTLLACPETFYRGT</sequence>
<dbReference type="EMBL" id="BMAT01002396">
    <property type="protein sequence ID" value="GFS06013.1"/>
    <property type="molecule type" value="Genomic_DNA"/>
</dbReference>
<feature type="chain" id="PRO_5043539852" description="SMB domain-containing protein" evidence="2">
    <location>
        <begin position="23"/>
        <end position="166"/>
    </location>
</feature>
<protein>
    <recommendedName>
        <fullName evidence="3">SMB domain-containing protein</fullName>
    </recommendedName>
</protein>
<dbReference type="InterPro" id="IPR036024">
    <property type="entry name" value="Somatomedin_B-like_dom_sf"/>
</dbReference>
<feature type="signal peptide" evidence="2">
    <location>
        <begin position="1"/>
        <end position="22"/>
    </location>
</feature>
<evidence type="ECO:0000313" key="4">
    <source>
        <dbReference type="EMBL" id="GFS06013.1"/>
    </source>
</evidence>
<dbReference type="SUPFAM" id="SSF90188">
    <property type="entry name" value="Somatomedin B domain"/>
    <property type="match status" value="1"/>
</dbReference>
<name>A0AAV4I6T2_9GAST</name>
<comment type="caution">
    <text evidence="4">The sequence shown here is derived from an EMBL/GenBank/DDBJ whole genome shotgun (WGS) entry which is preliminary data.</text>
</comment>
<proteinExistence type="predicted"/>
<dbReference type="AlphaFoldDB" id="A0AAV4I6T2"/>
<dbReference type="Proteomes" id="UP000762676">
    <property type="component" value="Unassembled WGS sequence"/>
</dbReference>
<reference evidence="4 5" key="1">
    <citation type="journal article" date="2021" name="Elife">
        <title>Chloroplast acquisition without the gene transfer in kleptoplastic sea slugs, Plakobranchus ocellatus.</title>
        <authorList>
            <person name="Maeda T."/>
            <person name="Takahashi S."/>
            <person name="Yoshida T."/>
            <person name="Shimamura S."/>
            <person name="Takaki Y."/>
            <person name="Nagai Y."/>
            <person name="Toyoda A."/>
            <person name="Suzuki Y."/>
            <person name="Arimoto A."/>
            <person name="Ishii H."/>
            <person name="Satoh N."/>
            <person name="Nishiyama T."/>
            <person name="Hasebe M."/>
            <person name="Maruyama T."/>
            <person name="Minagawa J."/>
            <person name="Obokata J."/>
            <person name="Shigenobu S."/>
        </authorList>
    </citation>
    <scope>NUCLEOTIDE SEQUENCE [LARGE SCALE GENOMIC DNA]</scope>
</reference>
<dbReference type="PROSITE" id="PS50958">
    <property type="entry name" value="SMB_2"/>
    <property type="match status" value="1"/>
</dbReference>
<evidence type="ECO:0000256" key="1">
    <source>
        <dbReference type="ARBA" id="ARBA00023157"/>
    </source>
</evidence>
<dbReference type="InterPro" id="IPR001212">
    <property type="entry name" value="Somatomedin_B_dom"/>
</dbReference>
<gene>
    <name evidence="4" type="ORF">ElyMa_001213900</name>
</gene>
<organism evidence="4 5">
    <name type="scientific">Elysia marginata</name>
    <dbReference type="NCBI Taxonomy" id="1093978"/>
    <lineage>
        <taxon>Eukaryota</taxon>
        <taxon>Metazoa</taxon>
        <taxon>Spiralia</taxon>
        <taxon>Lophotrochozoa</taxon>
        <taxon>Mollusca</taxon>
        <taxon>Gastropoda</taxon>
        <taxon>Heterobranchia</taxon>
        <taxon>Euthyneura</taxon>
        <taxon>Panpulmonata</taxon>
        <taxon>Sacoglossa</taxon>
        <taxon>Placobranchoidea</taxon>
        <taxon>Plakobranchidae</taxon>
        <taxon>Elysia</taxon>
    </lineage>
</organism>
<feature type="non-terminal residue" evidence="4">
    <location>
        <position position="166"/>
    </location>
</feature>
<feature type="domain" description="SMB" evidence="3">
    <location>
        <begin position="116"/>
        <end position="162"/>
    </location>
</feature>
<keyword evidence="1" id="KW-1015">Disulfide bond</keyword>
<accession>A0AAV4I6T2</accession>
<evidence type="ECO:0000256" key="2">
    <source>
        <dbReference type="SAM" id="SignalP"/>
    </source>
</evidence>
<keyword evidence="2" id="KW-0732">Signal</keyword>
<evidence type="ECO:0000259" key="3">
    <source>
        <dbReference type="PROSITE" id="PS50958"/>
    </source>
</evidence>
<evidence type="ECO:0000313" key="5">
    <source>
        <dbReference type="Proteomes" id="UP000762676"/>
    </source>
</evidence>